<comment type="caution">
    <text evidence="10">The sequence shown here is derived from an EMBL/GenBank/DDBJ whole genome shotgun (WGS) entry which is preliminary data.</text>
</comment>
<dbReference type="InterPro" id="IPR013210">
    <property type="entry name" value="LRR_N_plant-typ"/>
</dbReference>
<evidence type="ECO:0000256" key="7">
    <source>
        <dbReference type="ARBA" id="ARBA00023136"/>
    </source>
</evidence>
<dbReference type="PANTHER" id="PTHR45631">
    <property type="entry name" value="OS07G0107800 PROTEIN-RELATED"/>
    <property type="match status" value="1"/>
</dbReference>
<evidence type="ECO:0000256" key="6">
    <source>
        <dbReference type="ARBA" id="ARBA00022989"/>
    </source>
</evidence>
<reference evidence="10 11" key="1">
    <citation type="submission" date="2019-12" db="EMBL/GenBank/DDBJ databases">
        <authorList>
            <person name="Alioto T."/>
            <person name="Alioto T."/>
            <person name="Gomez Garrido J."/>
        </authorList>
    </citation>
    <scope>NUCLEOTIDE SEQUENCE [LARGE SCALE GENOMIC DNA]</scope>
</reference>
<evidence type="ECO:0000256" key="3">
    <source>
        <dbReference type="ARBA" id="ARBA00022692"/>
    </source>
</evidence>
<evidence type="ECO:0000313" key="10">
    <source>
        <dbReference type="EMBL" id="CAA3032474.1"/>
    </source>
</evidence>
<dbReference type="InterPro" id="IPR032675">
    <property type="entry name" value="LRR_dom_sf"/>
</dbReference>
<keyword evidence="4" id="KW-0732">Signal</keyword>
<name>A0A8S0VP64_OLEEU</name>
<dbReference type="AlphaFoldDB" id="A0A8S0VP64"/>
<keyword evidence="6" id="KW-1133">Transmembrane helix</keyword>
<proteinExistence type="predicted"/>
<protein>
    <submittedName>
        <fullName evidence="10">Uncharacterized protein</fullName>
    </submittedName>
</protein>
<keyword evidence="11" id="KW-1185">Reference proteome</keyword>
<dbReference type="GO" id="GO:0016020">
    <property type="term" value="C:membrane"/>
    <property type="evidence" value="ECO:0007669"/>
    <property type="project" value="UniProtKB-SubCell"/>
</dbReference>
<keyword evidence="5" id="KW-0677">Repeat</keyword>
<evidence type="ECO:0000256" key="1">
    <source>
        <dbReference type="ARBA" id="ARBA00004167"/>
    </source>
</evidence>
<dbReference type="Pfam" id="PF00560">
    <property type="entry name" value="LRR_1"/>
    <property type="match status" value="2"/>
</dbReference>
<evidence type="ECO:0000256" key="5">
    <source>
        <dbReference type="ARBA" id="ARBA00022737"/>
    </source>
</evidence>
<dbReference type="InterPro" id="IPR001611">
    <property type="entry name" value="Leu-rich_rpt"/>
</dbReference>
<feature type="domain" description="Leucine-rich repeat-containing N-terminal plant-type" evidence="8">
    <location>
        <begin position="454"/>
        <end position="491"/>
    </location>
</feature>
<organism evidence="10 11">
    <name type="scientific">Olea europaea subsp. europaea</name>
    <dbReference type="NCBI Taxonomy" id="158383"/>
    <lineage>
        <taxon>Eukaryota</taxon>
        <taxon>Viridiplantae</taxon>
        <taxon>Streptophyta</taxon>
        <taxon>Embryophyta</taxon>
        <taxon>Tracheophyta</taxon>
        <taxon>Spermatophyta</taxon>
        <taxon>Magnoliopsida</taxon>
        <taxon>eudicotyledons</taxon>
        <taxon>Gunneridae</taxon>
        <taxon>Pentapetalae</taxon>
        <taxon>asterids</taxon>
        <taxon>lamiids</taxon>
        <taxon>Lamiales</taxon>
        <taxon>Oleaceae</taxon>
        <taxon>Oleeae</taxon>
        <taxon>Olea</taxon>
    </lineage>
</organism>
<evidence type="ECO:0000259" key="8">
    <source>
        <dbReference type="Pfam" id="PF08263"/>
    </source>
</evidence>
<evidence type="ECO:0000256" key="4">
    <source>
        <dbReference type="ARBA" id="ARBA00022729"/>
    </source>
</evidence>
<dbReference type="PANTHER" id="PTHR45631:SF3">
    <property type="entry name" value="OS05G0393100 PROTEIN"/>
    <property type="match status" value="1"/>
</dbReference>
<comment type="subcellular location">
    <subcellularLocation>
        <location evidence="1">Membrane</location>
        <topology evidence="1">Single-pass membrane protein</topology>
    </subcellularLocation>
</comment>
<dbReference type="InterPro" id="IPR024788">
    <property type="entry name" value="Malectin-like_Carb-bd_dom"/>
</dbReference>
<dbReference type="FunFam" id="3.80.10.10:FF:000129">
    <property type="entry name" value="Leucine-rich repeat receptor-like kinase"/>
    <property type="match status" value="1"/>
</dbReference>
<evidence type="ECO:0000313" key="11">
    <source>
        <dbReference type="Proteomes" id="UP000594638"/>
    </source>
</evidence>
<dbReference type="Gene3D" id="2.60.120.430">
    <property type="entry name" value="Galactose-binding lectin"/>
    <property type="match status" value="1"/>
</dbReference>
<gene>
    <name evidence="10" type="ORF">OLEA9_A036804</name>
</gene>
<keyword evidence="2" id="KW-0433">Leucine-rich repeat</keyword>
<dbReference type="EMBL" id="CACTIH010009593">
    <property type="protein sequence ID" value="CAA3032474.1"/>
    <property type="molecule type" value="Genomic_DNA"/>
</dbReference>
<dbReference type="OrthoDB" id="1394818at2759"/>
<dbReference type="Gramene" id="OE9A036804T2">
    <property type="protein sequence ID" value="OE9A036804C2"/>
    <property type="gene ID" value="OE9A036804"/>
</dbReference>
<dbReference type="Pfam" id="PF08263">
    <property type="entry name" value="LRRNT_2"/>
    <property type="match status" value="1"/>
</dbReference>
<evidence type="ECO:0000256" key="2">
    <source>
        <dbReference type="ARBA" id="ARBA00022614"/>
    </source>
</evidence>
<dbReference type="SUPFAM" id="SSF52058">
    <property type="entry name" value="L domain-like"/>
    <property type="match status" value="1"/>
</dbReference>
<keyword evidence="7" id="KW-0472">Membrane</keyword>
<sequence>MKACTLSHSKTIFHSDLVISRVNIHLTPRPLPPGPVCDSMFFPLHQLHLSLYKKKYSFLVGLPQPQLTHSTPLYHRLHQTFFCTLSLSRPSAMIAALLFSLSLFSALAPSLSQRPRDVRINCGSTEKSTIDGVEWLPDTGYISSGTPKNVTTKDLLRTLATVRTFPLKNNLFKKFCYEIPVVPDRTTKYMVRTAYFYGEIGGYSNPRPPVFDQIVDGTLWAVVNTTEDYMNGNFIYYEGIFKPTGKNLSVCLAANTYTDSDPFISSLEVVPLWDQLYNSTDFHTYALSLVARHSFGFRGSIIKYPDDQFDRYWVPFGESNSPSLSSENVSVPGIWNLPPVRVFQTRLTKEQPEPLLLMWPPAYLPNSTYYVALYFADDRVSTSSRMFDITINGITYYNNLSVTPAGVVVFANQWPLSGLTNIALTPSTGSSIGPLINAGEVFQVLTVGGKTLARDVVAMEGLKKSFQNPPVDWNGDPCLPRQYSWTGVTCSEGPRIRIVTLNMTGMGLSGLISPYISKMTALTTILLGNNSLSGTIPDLSSLKGLTILHLEDNRLGGHIPPLLGNLKNLRELFVYNNNLTGQVPSNISGKPGLDLRVTPGNPFLILPQS</sequence>
<keyword evidence="3" id="KW-0812">Transmembrane</keyword>
<evidence type="ECO:0000259" key="9">
    <source>
        <dbReference type="Pfam" id="PF12819"/>
    </source>
</evidence>
<accession>A0A8S0VP64</accession>
<dbReference type="Gene3D" id="3.80.10.10">
    <property type="entry name" value="Ribonuclease Inhibitor"/>
    <property type="match status" value="1"/>
</dbReference>
<dbReference type="Pfam" id="PF12819">
    <property type="entry name" value="Malectin_like"/>
    <property type="match status" value="1"/>
</dbReference>
<feature type="domain" description="Malectin-like" evidence="9">
    <location>
        <begin position="120"/>
        <end position="444"/>
    </location>
</feature>
<dbReference type="Proteomes" id="UP000594638">
    <property type="component" value="Unassembled WGS sequence"/>
</dbReference>